<dbReference type="SUPFAM" id="SSF48452">
    <property type="entry name" value="TPR-like"/>
    <property type="match status" value="1"/>
</dbReference>
<keyword evidence="3" id="KW-1185">Reference proteome</keyword>
<accession>A0A7G5END3</accession>
<sequence>MPYLGAGVHVIIALFFAVHAVRSGQNNYWLFVLLAFPFLGSVVYFFAIYLPNSRLQRHARSLASNAVKALDPTREVRDAQAAYDYSPTAQNEIRLAQALLANGQAEPAFRHFEASMKGPFANDLEIRWGAAQAAYQASQPQQALQQLRVIAQADVHFRAEAVGLLVAKAYAQLGDQEMARKSFDFARQHSGSFDVMAEYAIWAAGQGDWQTANALQAELNKAMTPWSGQQRQLNREMLQRLKTAFATQPK</sequence>
<proteinExistence type="predicted"/>
<dbReference type="KEGG" id="cpis:HS961_23240"/>
<evidence type="ECO:0008006" key="4">
    <source>
        <dbReference type="Google" id="ProtNLM"/>
    </source>
</evidence>
<feature type="transmembrane region" description="Helical" evidence="1">
    <location>
        <begin position="30"/>
        <end position="50"/>
    </location>
</feature>
<dbReference type="Proteomes" id="UP000515240">
    <property type="component" value="Chromosome"/>
</dbReference>
<keyword evidence="1" id="KW-0472">Membrane</keyword>
<dbReference type="EMBL" id="CP058554">
    <property type="protein sequence ID" value="QMV75508.1"/>
    <property type="molecule type" value="Genomic_DNA"/>
</dbReference>
<dbReference type="InterPro" id="IPR011990">
    <property type="entry name" value="TPR-like_helical_dom_sf"/>
</dbReference>
<dbReference type="Gene3D" id="1.25.40.10">
    <property type="entry name" value="Tetratricopeptide repeat domain"/>
    <property type="match status" value="1"/>
</dbReference>
<dbReference type="RefSeq" id="WP_182325759.1">
    <property type="nucleotide sequence ID" value="NZ_CP058554.1"/>
</dbReference>
<evidence type="ECO:0000313" key="2">
    <source>
        <dbReference type="EMBL" id="QMV75508.1"/>
    </source>
</evidence>
<reference evidence="2 3" key="1">
    <citation type="journal article" date="2020" name="G3 (Bethesda)">
        <title>CeMbio - The Caenorhabditis elegans Microbiome Resource.</title>
        <authorList>
            <person name="Dirksen P."/>
            <person name="Assie A."/>
            <person name="Zimmermann J."/>
            <person name="Zhang F."/>
            <person name="Tietje A.M."/>
            <person name="Marsh S.A."/>
            <person name="Felix M.A."/>
            <person name="Shapira M."/>
            <person name="Kaleta C."/>
            <person name="Schulenburg H."/>
            <person name="Samuel B."/>
        </authorList>
    </citation>
    <scope>NUCLEOTIDE SEQUENCE [LARGE SCALE GENOMIC DNA]</scope>
    <source>
        <strain evidence="2 3">BIGb0172</strain>
    </source>
</reference>
<keyword evidence="1" id="KW-1133">Transmembrane helix</keyword>
<keyword evidence="1" id="KW-0812">Transmembrane</keyword>
<dbReference type="AlphaFoldDB" id="A0A7G5END3"/>
<protein>
    <recommendedName>
        <fullName evidence="4">Tetratricopeptide repeat protein</fullName>
    </recommendedName>
</protein>
<evidence type="ECO:0000313" key="3">
    <source>
        <dbReference type="Proteomes" id="UP000515240"/>
    </source>
</evidence>
<name>A0A7G5END3_9BURK</name>
<organism evidence="2 3">
    <name type="scientific">Comamonas piscis</name>
    <dbReference type="NCBI Taxonomy" id="1562974"/>
    <lineage>
        <taxon>Bacteria</taxon>
        <taxon>Pseudomonadati</taxon>
        <taxon>Pseudomonadota</taxon>
        <taxon>Betaproteobacteria</taxon>
        <taxon>Burkholderiales</taxon>
        <taxon>Comamonadaceae</taxon>
        <taxon>Comamonas</taxon>
    </lineage>
</organism>
<gene>
    <name evidence="2" type="ORF">HS961_23240</name>
</gene>
<evidence type="ECO:0000256" key="1">
    <source>
        <dbReference type="SAM" id="Phobius"/>
    </source>
</evidence>
<dbReference type="PIRSF" id="PIRSF030959">
    <property type="entry name" value="UCP030959"/>
    <property type="match status" value="1"/>
</dbReference>
<dbReference type="InterPro" id="IPR014562">
    <property type="entry name" value="UCP030959_TPR_rpt-cont"/>
</dbReference>